<comment type="function">
    <text evidence="1 9">Catalyzes the methylthiolation of N6-(dimethylallyl)adenosine (i(6)A), leading to the formation of 2-methylthio-N6-(dimethylallyl)adenosine (ms(2)i(6)A) at position 37 in tRNAs that read codons beginning with uridine.</text>
</comment>
<dbReference type="PANTHER" id="PTHR43020:SF2">
    <property type="entry name" value="MITOCHONDRIAL TRNA METHYLTHIOTRANSFERASE CDK5RAP1"/>
    <property type="match status" value="1"/>
</dbReference>
<dbReference type="Gene3D" id="3.80.30.20">
    <property type="entry name" value="tm_1862 like domain"/>
    <property type="match status" value="1"/>
</dbReference>
<dbReference type="InterPro" id="IPR023404">
    <property type="entry name" value="rSAM_horseshoe"/>
</dbReference>
<comment type="cofactor">
    <cofactor evidence="9">
        <name>[4Fe-4S] cluster</name>
        <dbReference type="ChEBI" id="CHEBI:49883"/>
    </cofactor>
    <text evidence="9">Binds 2 [4Fe-4S] clusters. One cluster is coordinated with 3 cysteines and an exchangeable S-adenosyl-L-methionine.</text>
</comment>
<evidence type="ECO:0000313" key="15">
    <source>
        <dbReference type="Proteomes" id="UP000700732"/>
    </source>
</evidence>
<dbReference type="Pfam" id="PF04055">
    <property type="entry name" value="Radical_SAM"/>
    <property type="match status" value="1"/>
</dbReference>
<dbReference type="InterPro" id="IPR013848">
    <property type="entry name" value="Methylthiotransferase_N"/>
</dbReference>
<keyword evidence="15" id="KW-1185">Reference proteome</keyword>
<dbReference type="SFLD" id="SFLDF00413">
    <property type="entry name" value="CDK5RAP1"/>
    <property type="match status" value="1"/>
</dbReference>
<feature type="binding site" evidence="9">
    <location>
        <position position="78"/>
    </location>
    <ligand>
        <name>[4Fe-4S] cluster</name>
        <dbReference type="ChEBI" id="CHEBI:49883"/>
        <label>1</label>
    </ligand>
</feature>
<feature type="domain" description="MTTase N-terminal" evidence="12">
    <location>
        <begin position="33"/>
        <end position="149"/>
    </location>
</feature>
<dbReference type="Pfam" id="PF00919">
    <property type="entry name" value="UPF0004"/>
    <property type="match status" value="1"/>
</dbReference>
<dbReference type="HAMAP" id="MF_01864">
    <property type="entry name" value="tRNA_metthiotr_MiaB"/>
    <property type="match status" value="1"/>
</dbReference>
<dbReference type="InterPro" id="IPR006463">
    <property type="entry name" value="MiaB_methiolase"/>
</dbReference>
<dbReference type="Pfam" id="PF01938">
    <property type="entry name" value="TRAM"/>
    <property type="match status" value="1"/>
</dbReference>
<keyword evidence="3 9" id="KW-0808">Transferase</keyword>
<keyword evidence="4 9" id="KW-0949">S-adenosyl-L-methionine</keyword>
<keyword evidence="6 9" id="KW-0408">Iron</keyword>
<dbReference type="RefSeq" id="WP_186737836.1">
    <property type="nucleotide sequence ID" value="NZ_VFIA01000013.1"/>
</dbReference>
<evidence type="ECO:0000256" key="7">
    <source>
        <dbReference type="ARBA" id="ARBA00023014"/>
    </source>
</evidence>
<dbReference type="SFLD" id="SFLDG01061">
    <property type="entry name" value="methylthiotransferase"/>
    <property type="match status" value="1"/>
</dbReference>
<feature type="binding site" evidence="9">
    <location>
        <position position="42"/>
    </location>
    <ligand>
        <name>[4Fe-4S] cluster</name>
        <dbReference type="ChEBI" id="CHEBI:49883"/>
        <label>1</label>
    </ligand>
</feature>
<feature type="region of interest" description="Disordered" evidence="10">
    <location>
        <begin position="240"/>
        <end position="265"/>
    </location>
</feature>
<comment type="caution">
    <text evidence="14">The sequence shown here is derived from an EMBL/GenBank/DDBJ whole genome shotgun (WGS) entry which is preliminary data.</text>
</comment>
<keyword evidence="7 9" id="KW-0411">Iron-sulfur</keyword>
<comment type="similarity">
    <text evidence="9">Belongs to the methylthiotransferase family. MiaB subfamily.</text>
</comment>
<dbReference type="InterPro" id="IPR007197">
    <property type="entry name" value="rSAM"/>
</dbReference>
<dbReference type="Proteomes" id="UP000700732">
    <property type="component" value="Unassembled WGS sequence"/>
</dbReference>
<dbReference type="InterPro" id="IPR002792">
    <property type="entry name" value="TRAM_dom"/>
</dbReference>
<evidence type="ECO:0000256" key="6">
    <source>
        <dbReference type="ARBA" id="ARBA00023004"/>
    </source>
</evidence>
<comment type="subcellular location">
    <subcellularLocation>
        <location evidence="9">Cytoplasm</location>
    </subcellularLocation>
</comment>
<dbReference type="InterPro" id="IPR038135">
    <property type="entry name" value="Methylthiotransferase_N_sf"/>
</dbReference>
<keyword evidence="9" id="KW-0819">tRNA processing</keyword>
<gene>
    <name evidence="9" type="primary">miaB</name>
    <name evidence="14" type="ORF">FH603_2549</name>
</gene>
<keyword evidence="9" id="KW-0963">Cytoplasm</keyword>
<dbReference type="InterPro" id="IPR005839">
    <property type="entry name" value="Methylthiotransferase"/>
</dbReference>
<dbReference type="EC" id="2.8.4.3" evidence="8 9"/>
<sequence length="527" mass="59471">MERFTELTILQPADKEQIELPRTSEDEIAVGKKRLYIESYGCQMNFADSEVVAAVMRNAGFATTSSAEEADLIFLNTCAIRDNAEQKVRHRLKHLIGFKRQKPGLLVGILGCMAERLKTQLLEEEKVIDIVAGPDAYRDIPKLVEEAESGQKAVNVFLSREETYADISPIRLNSNGVSAFVSIMRGCDNMCSFCVVPFTRGRERSRDPHSIVREAQDLFDQGYREVILLGQNVDSYKWEAGKKGKAEEGGKEEGEERDERDNEVKGEISLAETPSSLSSLSSFPPSSLSSPIVTFADLLERVARISPELRVRFSTSHPKDITDEVLHTMVRYDNICKYIHLPAQSGNSRILKLMNRTYDRPWYIERINSIRRILGDDCGVSTDMITGFCSETEEEHQDSLSLMDFVRYDYAYMFAYSERPGTLAAKKYPDDIPEEVKKRRLSEIIDRQLTYSAERNQRHIGQVQRVLIEGPSKRSPDFLSGRNDQNKVVVFPKGALQKGQYVNVLVTDSSSATLRGTVVNEPAPANK</sequence>
<feature type="binding site" evidence="9">
    <location>
        <position position="187"/>
    </location>
    <ligand>
        <name>[4Fe-4S] cluster</name>
        <dbReference type="ChEBI" id="CHEBI:49883"/>
        <label>2</label>
        <note>4Fe-4S-S-AdoMet</note>
    </ligand>
</feature>
<feature type="binding site" evidence="9">
    <location>
        <position position="194"/>
    </location>
    <ligand>
        <name>[4Fe-4S] cluster</name>
        <dbReference type="ChEBI" id="CHEBI:49883"/>
        <label>2</label>
        <note>4Fe-4S-S-AdoMet</note>
    </ligand>
</feature>
<dbReference type="SFLD" id="SFLDF00273">
    <property type="entry name" value="(dimethylallyl)adenosine_tRNA"/>
    <property type="match status" value="1"/>
</dbReference>
<comment type="subunit">
    <text evidence="9">Monomer.</text>
</comment>
<name>A0ABR6W8C7_9BACT</name>
<organism evidence="14 15">
    <name type="scientific">Spirosoma utsteinense</name>
    <dbReference type="NCBI Taxonomy" id="2585773"/>
    <lineage>
        <taxon>Bacteria</taxon>
        <taxon>Pseudomonadati</taxon>
        <taxon>Bacteroidota</taxon>
        <taxon>Cytophagia</taxon>
        <taxon>Cytophagales</taxon>
        <taxon>Cytophagaceae</taxon>
        <taxon>Spirosoma</taxon>
    </lineage>
</organism>
<feature type="domain" description="TRAM" evidence="11">
    <location>
        <begin position="457"/>
        <end position="520"/>
    </location>
</feature>
<evidence type="ECO:0000256" key="9">
    <source>
        <dbReference type="HAMAP-Rule" id="MF_01864"/>
    </source>
</evidence>
<dbReference type="Gene3D" id="3.40.50.12160">
    <property type="entry name" value="Methylthiotransferase, N-terminal domain"/>
    <property type="match status" value="1"/>
</dbReference>
<dbReference type="SMART" id="SM00729">
    <property type="entry name" value="Elp3"/>
    <property type="match status" value="1"/>
</dbReference>
<dbReference type="InterPro" id="IPR058240">
    <property type="entry name" value="rSAM_sf"/>
</dbReference>
<evidence type="ECO:0000256" key="2">
    <source>
        <dbReference type="ARBA" id="ARBA00022485"/>
    </source>
</evidence>
<reference evidence="14 15" key="1">
    <citation type="submission" date="2019-06" db="EMBL/GenBank/DDBJ databases">
        <title>Spirosoma utsteinense sp. nov. isolated from Antarctic ice-free soils.</title>
        <authorList>
            <person name="Tahon G."/>
        </authorList>
    </citation>
    <scope>NUCLEOTIDE SEQUENCE [LARGE SCALE GENOMIC DNA]</scope>
    <source>
        <strain evidence="14 15">LMG 31447</strain>
    </source>
</reference>
<evidence type="ECO:0000256" key="4">
    <source>
        <dbReference type="ARBA" id="ARBA00022691"/>
    </source>
</evidence>
<dbReference type="InterPro" id="IPR020612">
    <property type="entry name" value="Methylthiotransferase_CS"/>
</dbReference>
<evidence type="ECO:0000256" key="10">
    <source>
        <dbReference type="SAM" id="MobiDB-lite"/>
    </source>
</evidence>
<evidence type="ECO:0000256" key="1">
    <source>
        <dbReference type="ARBA" id="ARBA00003234"/>
    </source>
</evidence>
<dbReference type="PROSITE" id="PS51918">
    <property type="entry name" value="RADICAL_SAM"/>
    <property type="match status" value="1"/>
</dbReference>
<feature type="domain" description="Radical SAM core" evidence="13">
    <location>
        <begin position="173"/>
        <end position="454"/>
    </location>
</feature>
<evidence type="ECO:0000256" key="3">
    <source>
        <dbReference type="ARBA" id="ARBA00022679"/>
    </source>
</evidence>
<keyword evidence="5 9" id="KW-0479">Metal-binding</keyword>
<dbReference type="InterPro" id="IPR006638">
    <property type="entry name" value="Elp3/MiaA/NifB-like_rSAM"/>
</dbReference>
<dbReference type="EMBL" id="VFIA01000013">
    <property type="protein sequence ID" value="MBC3792040.1"/>
    <property type="molecule type" value="Genomic_DNA"/>
</dbReference>
<evidence type="ECO:0000313" key="14">
    <source>
        <dbReference type="EMBL" id="MBC3792040.1"/>
    </source>
</evidence>
<comment type="catalytic activity">
    <reaction evidence="9">
        <text>N(6)-dimethylallyladenosine(37) in tRNA + (sulfur carrier)-SH + AH2 + 2 S-adenosyl-L-methionine = 2-methylsulfanyl-N(6)-dimethylallyladenosine(37) in tRNA + (sulfur carrier)-H + 5'-deoxyadenosine + L-methionine + A + S-adenosyl-L-homocysteine + 2 H(+)</text>
        <dbReference type="Rhea" id="RHEA:37067"/>
        <dbReference type="Rhea" id="RHEA-COMP:10375"/>
        <dbReference type="Rhea" id="RHEA-COMP:10376"/>
        <dbReference type="Rhea" id="RHEA-COMP:14737"/>
        <dbReference type="Rhea" id="RHEA-COMP:14739"/>
        <dbReference type="ChEBI" id="CHEBI:13193"/>
        <dbReference type="ChEBI" id="CHEBI:15378"/>
        <dbReference type="ChEBI" id="CHEBI:17319"/>
        <dbReference type="ChEBI" id="CHEBI:17499"/>
        <dbReference type="ChEBI" id="CHEBI:29917"/>
        <dbReference type="ChEBI" id="CHEBI:57844"/>
        <dbReference type="ChEBI" id="CHEBI:57856"/>
        <dbReference type="ChEBI" id="CHEBI:59789"/>
        <dbReference type="ChEBI" id="CHEBI:64428"/>
        <dbReference type="ChEBI" id="CHEBI:74415"/>
        <dbReference type="ChEBI" id="CHEBI:74417"/>
        <dbReference type="EC" id="2.8.4.3"/>
    </reaction>
</comment>
<proteinExistence type="inferred from homology"/>
<keyword evidence="2 9" id="KW-0004">4Fe-4S</keyword>
<evidence type="ECO:0000256" key="5">
    <source>
        <dbReference type="ARBA" id="ARBA00022723"/>
    </source>
</evidence>
<dbReference type="SFLD" id="SFLDS00029">
    <property type="entry name" value="Radical_SAM"/>
    <property type="match status" value="1"/>
</dbReference>
<dbReference type="PROSITE" id="PS50926">
    <property type="entry name" value="TRAM"/>
    <property type="match status" value="1"/>
</dbReference>
<dbReference type="PANTHER" id="PTHR43020">
    <property type="entry name" value="CDK5 REGULATORY SUBUNIT-ASSOCIATED PROTEIN 1"/>
    <property type="match status" value="1"/>
</dbReference>
<evidence type="ECO:0000259" key="13">
    <source>
        <dbReference type="PROSITE" id="PS51918"/>
    </source>
</evidence>
<accession>A0ABR6W8C7</accession>
<dbReference type="PROSITE" id="PS51449">
    <property type="entry name" value="MTTASE_N"/>
    <property type="match status" value="1"/>
</dbReference>
<dbReference type="PROSITE" id="PS01278">
    <property type="entry name" value="MTTASE_RADICAL"/>
    <property type="match status" value="1"/>
</dbReference>
<evidence type="ECO:0000256" key="8">
    <source>
        <dbReference type="ARBA" id="ARBA00033765"/>
    </source>
</evidence>
<protein>
    <recommendedName>
        <fullName evidence="8 9">tRNA-2-methylthio-N(6)-dimethylallyladenosine synthase</fullName>
        <ecNumber evidence="8 9">2.8.4.3</ecNumber>
    </recommendedName>
    <alternativeName>
        <fullName evidence="9">(Dimethylallyl)adenosine tRNA methylthiotransferase MiaB</fullName>
    </alternativeName>
    <alternativeName>
        <fullName evidence="9">tRNA-i(6)A37 methylthiotransferase</fullName>
    </alternativeName>
</protein>
<feature type="binding site" evidence="9">
    <location>
        <position position="191"/>
    </location>
    <ligand>
        <name>[4Fe-4S] cluster</name>
        <dbReference type="ChEBI" id="CHEBI:49883"/>
        <label>2</label>
        <note>4Fe-4S-S-AdoMet</note>
    </ligand>
</feature>
<evidence type="ECO:0000259" key="12">
    <source>
        <dbReference type="PROSITE" id="PS51449"/>
    </source>
</evidence>
<dbReference type="SUPFAM" id="SSF102114">
    <property type="entry name" value="Radical SAM enzymes"/>
    <property type="match status" value="1"/>
</dbReference>
<feature type="binding site" evidence="9">
    <location>
        <position position="112"/>
    </location>
    <ligand>
        <name>[4Fe-4S] cluster</name>
        <dbReference type="ChEBI" id="CHEBI:49883"/>
        <label>1</label>
    </ligand>
</feature>
<evidence type="ECO:0000259" key="11">
    <source>
        <dbReference type="PROSITE" id="PS50926"/>
    </source>
</evidence>